<evidence type="ECO:0000259" key="3">
    <source>
        <dbReference type="PROSITE" id="PS50217"/>
    </source>
</evidence>
<dbReference type="PROSITE" id="PS50217">
    <property type="entry name" value="BZIP"/>
    <property type="match status" value="2"/>
</dbReference>
<dbReference type="Proteomes" id="UP000005237">
    <property type="component" value="Unassembled WGS sequence"/>
</dbReference>
<dbReference type="GO" id="GO:0003700">
    <property type="term" value="F:DNA-binding transcription factor activity"/>
    <property type="evidence" value="ECO:0007669"/>
    <property type="project" value="InterPro"/>
</dbReference>
<proteinExistence type="predicted"/>
<dbReference type="InterPro" id="IPR047229">
    <property type="entry name" value="NFIL3-like"/>
</dbReference>
<feature type="compositionally biased region" description="Low complexity" evidence="2">
    <location>
        <begin position="317"/>
        <end position="328"/>
    </location>
</feature>
<dbReference type="PANTHER" id="PTHR15284">
    <property type="entry name" value="NUCLEAR FACTOR INTERLEUKIN-3-REGULATED PROTEIN"/>
    <property type="match status" value="1"/>
</dbReference>
<keyword evidence="1" id="KW-0175">Coiled coil</keyword>
<dbReference type="InterPro" id="IPR004827">
    <property type="entry name" value="bZIP"/>
</dbReference>
<dbReference type="GO" id="GO:0005634">
    <property type="term" value="C:nucleus"/>
    <property type="evidence" value="ECO:0007669"/>
    <property type="project" value="TreeGrafter"/>
</dbReference>
<reference evidence="4" key="2">
    <citation type="submission" date="2022-06" db="UniProtKB">
        <authorList>
            <consortium name="EnsemblMetazoa"/>
        </authorList>
    </citation>
    <scope>IDENTIFICATION</scope>
    <source>
        <strain evidence="4">DF5081</strain>
    </source>
</reference>
<sequence>MDVDSVSLSPSSRLSVVCSASAEFSSSSSDSSHFSEGSPPESRRNSVNESVIKDENYWERRRRNNDASRRSREKRRLNDLAMEEKIMQLSAENERLKSQLETRPPPPVEPPTALSIPSVAKNIFPSAPVSSLQASSMLTVPLLQAAPHFPSMLQLCQLQPTTIQSPLYPSTAPSSAQTLFSSSSSSAFHPFRPSEAGGTSQQSLPTSSVIMKVERRSPDSSTDLNVNVAQSQPQPQPQPQPQVQPGTNVIRQIGQPAPSAAPQPVQLQPAAQQGSSLLSALLSQRRPSPTVPQSRTEHISGLNSPPRHTGNKSDCESVSSSASLSPSHSSEDHHSNYSNKSPQYVDRRRRNNEAAKRCRANRRAVFEYRSRRVQLLEGENEELRTQIETLKAEIAHFKSILAQRASVVTAVRP</sequence>
<dbReference type="FunFam" id="1.20.5.170:FF:000138">
    <property type="entry name" value="ATF (cAMP-dependent transcription factor) family"/>
    <property type="match status" value="1"/>
</dbReference>
<feature type="domain" description="BZIP" evidence="3">
    <location>
        <begin position="54"/>
        <end position="101"/>
    </location>
</feature>
<feature type="compositionally biased region" description="Low complexity" evidence="2">
    <location>
        <begin position="255"/>
        <end position="288"/>
    </location>
</feature>
<evidence type="ECO:0000313" key="5">
    <source>
        <dbReference type="Proteomes" id="UP000005237"/>
    </source>
</evidence>
<feature type="coiled-coil region" evidence="1">
    <location>
        <begin position="373"/>
        <end position="400"/>
    </location>
</feature>
<feature type="compositionally biased region" description="Polar residues" evidence="2">
    <location>
        <begin position="197"/>
        <end position="209"/>
    </location>
</feature>
<evidence type="ECO:0000256" key="1">
    <source>
        <dbReference type="SAM" id="Coils"/>
    </source>
</evidence>
<dbReference type="GO" id="GO:0003677">
    <property type="term" value="F:DNA binding"/>
    <property type="evidence" value="ECO:0007669"/>
    <property type="project" value="InterPro"/>
</dbReference>
<evidence type="ECO:0000256" key="2">
    <source>
        <dbReference type="SAM" id="MobiDB-lite"/>
    </source>
</evidence>
<evidence type="ECO:0000313" key="4">
    <source>
        <dbReference type="EnsemblMetazoa" id="CJA05669.1"/>
    </source>
</evidence>
<feature type="domain" description="BZIP" evidence="3">
    <location>
        <begin position="341"/>
        <end position="404"/>
    </location>
</feature>
<dbReference type="EnsemblMetazoa" id="CJA05669.1">
    <property type="protein sequence ID" value="CJA05669.1"/>
    <property type="gene ID" value="WBGene00124873"/>
</dbReference>
<dbReference type="InterPro" id="IPR046347">
    <property type="entry name" value="bZIP_sf"/>
</dbReference>
<dbReference type="PANTHER" id="PTHR15284:SF0">
    <property type="entry name" value="GH23983P"/>
    <property type="match status" value="1"/>
</dbReference>
<feature type="region of interest" description="Disordered" evidence="2">
    <location>
        <begin position="20"/>
        <end position="112"/>
    </location>
</feature>
<accession>A0A8R1DKX2</accession>
<feature type="region of interest" description="Disordered" evidence="2">
    <location>
        <begin position="169"/>
        <end position="357"/>
    </location>
</feature>
<dbReference type="CDD" id="cd14695">
    <property type="entry name" value="bZIP_HLF"/>
    <property type="match status" value="1"/>
</dbReference>
<dbReference type="PROSITE" id="PS00036">
    <property type="entry name" value="BZIP_BASIC"/>
    <property type="match status" value="1"/>
</dbReference>
<feature type="compositionally biased region" description="Basic and acidic residues" evidence="2">
    <location>
        <begin position="41"/>
        <end position="100"/>
    </location>
</feature>
<reference evidence="5" key="1">
    <citation type="submission" date="2010-08" db="EMBL/GenBank/DDBJ databases">
        <authorList>
            <consortium name="Caenorhabditis japonica Sequencing Consortium"/>
            <person name="Wilson R.K."/>
        </authorList>
    </citation>
    <scope>NUCLEOTIDE SEQUENCE [LARGE SCALE GENOMIC DNA]</scope>
    <source>
        <strain evidence="5">DF5081</strain>
    </source>
</reference>
<feature type="compositionally biased region" description="Low complexity" evidence="2">
    <location>
        <begin position="172"/>
        <end position="194"/>
    </location>
</feature>
<organism evidence="4 5">
    <name type="scientific">Caenorhabditis japonica</name>
    <dbReference type="NCBI Taxonomy" id="281687"/>
    <lineage>
        <taxon>Eukaryota</taxon>
        <taxon>Metazoa</taxon>
        <taxon>Ecdysozoa</taxon>
        <taxon>Nematoda</taxon>
        <taxon>Chromadorea</taxon>
        <taxon>Rhabditida</taxon>
        <taxon>Rhabditina</taxon>
        <taxon>Rhabditomorpha</taxon>
        <taxon>Rhabditoidea</taxon>
        <taxon>Rhabditidae</taxon>
        <taxon>Peloderinae</taxon>
        <taxon>Caenorhabditis</taxon>
    </lineage>
</organism>
<dbReference type="SUPFAM" id="SSF57959">
    <property type="entry name" value="Leucine zipper domain"/>
    <property type="match status" value="2"/>
</dbReference>
<feature type="compositionally biased region" description="Low complexity" evidence="2">
    <location>
        <begin position="20"/>
        <end position="38"/>
    </location>
</feature>
<keyword evidence="5" id="KW-1185">Reference proteome</keyword>
<dbReference type="AlphaFoldDB" id="A0A8R1DKX2"/>
<protein>
    <recommendedName>
        <fullName evidence="3">BZIP domain-containing protein</fullName>
    </recommendedName>
</protein>
<dbReference type="FunFam" id="1.20.5.170:FF:000127">
    <property type="entry name" value="Protein CBR-ATF-2"/>
    <property type="match status" value="1"/>
</dbReference>
<dbReference type="GO" id="GO:0007623">
    <property type="term" value="P:circadian rhythm"/>
    <property type="evidence" value="ECO:0007669"/>
    <property type="project" value="TreeGrafter"/>
</dbReference>
<dbReference type="OMA" id="NDMIMEQ"/>
<dbReference type="SMART" id="SM00338">
    <property type="entry name" value="BRLZ"/>
    <property type="match status" value="2"/>
</dbReference>
<dbReference type="Gene3D" id="1.20.5.170">
    <property type="match status" value="2"/>
</dbReference>
<dbReference type="Pfam" id="PF07716">
    <property type="entry name" value="bZIP_2"/>
    <property type="match status" value="2"/>
</dbReference>
<feature type="compositionally biased region" description="Polar residues" evidence="2">
    <location>
        <begin position="219"/>
        <end position="229"/>
    </location>
</feature>
<name>A0A8R1DKX2_CAEJA</name>